<dbReference type="InterPro" id="IPR008884">
    <property type="entry name" value="TylF_MeTrfase"/>
</dbReference>
<protein>
    <submittedName>
        <fullName evidence="1">Macrocin-O-methyltransferase (Modular protein)</fullName>
    </submittedName>
</protein>
<dbReference type="GO" id="GO:0032259">
    <property type="term" value="P:methylation"/>
    <property type="evidence" value="ECO:0007669"/>
    <property type="project" value="UniProtKB-KW"/>
</dbReference>
<name>A0A2P9AFD4_9HYPH</name>
<dbReference type="Pfam" id="PF05711">
    <property type="entry name" value="TylF"/>
    <property type="match status" value="1"/>
</dbReference>
<dbReference type="PANTHER" id="PTHR40036">
    <property type="entry name" value="MACROCIN O-METHYLTRANSFERASE"/>
    <property type="match status" value="1"/>
</dbReference>
<evidence type="ECO:0000313" key="2">
    <source>
        <dbReference type="Proteomes" id="UP000245698"/>
    </source>
</evidence>
<dbReference type="GO" id="GO:0008168">
    <property type="term" value="F:methyltransferase activity"/>
    <property type="evidence" value="ECO:0007669"/>
    <property type="project" value="UniProtKB-KW"/>
</dbReference>
<dbReference type="PANTHER" id="PTHR40036:SF1">
    <property type="entry name" value="MACROCIN O-METHYLTRANSFERASE"/>
    <property type="match status" value="1"/>
</dbReference>
<keyword evidence="1" id="KW-0808">Transferase</keyword>
<keyword evidence="1" id="KW-0489">Methyltransferase</keyword>
<evidence type="ECO:0000313" key="1">
    <source>
        <dbReference type="EMBL" id="SJM29842.1"/>
    </source>
</evidence>
<dbReference type="InterPro" id="IPR029063">
    <property type="entry name" value="SAM-dependent_MTases_sf"/>
</dbReference>
<gene>
    <name evidence="1" type="ORF">BQ8482_111772</name>
</gene>
<dbReference type="SUPFAM" id="SSF53335">
    <property type="entry name" value="S-adenosyl-L-methionine-dependent methyltransferases"/>
    <property type="match status" value="1"/>
</dbReference>
<keyword evidence="2" id="KW-1185">Reference proteome</keyword>
<proteinExistence type="predicted"/>
<organism evidence="1 2">
    <name type="scientific">Mesorhizobium delmotii</name>
    <dbReference type="NCBI Taxonomy" id="1631247"/>
    <lineage>
        <taxon>Bacteria</taxon>
        <taxon>Pseudomonadati</taxon>
        <taxon>Pseudomonadota</taxon>
        <taxon>Alphaproteobacteria</taxon>
        <taxon>Hyphomicrobiales</taxon>
        <taxon>Phyllobacteriaceae</taxon>
        <taxon>Mesorhizobium</taxon>
    </lineage>
</organism>
<dbReference type="EMBL" id="FUIG01000013">
    <property type="protein sequence ID" value="SJM29842.1"/>
    <property type="molecule type" value="Genomic_DNA"/>
</dbReference>
<dbReference type="Proteomes" id="UP000245698">
    <property type="component" value="Unassembled WGS sequence"/>
</dbReference>
<accession>A0A2P9AFD4</accession>
<dbReference type="AlphaFoldDB" id="A0A2P9AFD4"/>
<dbReference type="Gene3D" id="3.40.50.150">
    <property type="entry name" value="Vaccinia Virus protein VP39"/>
    <property type="match status" value="1"/>
</dbReference>
<sequence length="302" mass="34375">MRVPTSTLPYYGHRKVLSCGAREAHVLQPELDFIPRLMPAELSIPPVFMNIPKMLVPMKLRDVALAVVSKKRRGVAWYKVSQKKADKYGFYVYSSHMVWKDQPFFRKALQRVKDIRGIPDPRAFVLQSCLRSIERIDGDVAECGVRQGRSTIFMLMSDLRPRHYHLFDSFAGLSEPTAEDRKLNGRTPWKSGDLSTDEKVARENVSDFSNTTFHVGWIPETFSSVSDRRFALVHIDVDLYEPTRDALAFFYDRVCANGMIICDDYGSALCPGARKAFDQFFENRPEGIIELPTGQAIVVKAS</sequence>
<reference evidence="2" key="1">
    <citation type="submission" date="2016-12" db="EMBL/GenBank/DDBJ databases">
        <authorList>
            <person name="Brunel B."/>
        </authorList>
    </citation>
    <scope>NUCLEOTIDE SEQUENCE [LARGE SCALE GENOMIC DNA]</scope>
</reference>